<dbReference type="PANTHER" id="PTHR12289">
    <property type="entry name" value="METAXIN RELATED"/>
    <property type="match status" value="1"/>
</dbReference>
<comment type="subcellular location">
    <subcellularLocation>
        <location evidence="1">Mitochondrion outer membrane</location>
    </subcellularLocation>
</comment>
<reference evidence="11 12" key="1">
    <citation type="submission" date="2017-06" db="EMBL/GenBank/DDBJ databases">
        <title>Global population genomics of the pathogenic fungus Cryptococcus neoformans var. grubii.</title>
        <authorList>
            <person name="Cuomo C."/>
            <person name="Litvintseva A."/>
            <person name="Chen Y."/>
            <person name="Young S."/>
            <person name="Zeng Q."/>
            <person name="Chapman S."/>
            <person name="Gujja S."/>
            <person name="Saif S."/>
            <person name="Birren B."/>
        </authorList>
    </citation>
    <scope>NUCLEOTIDE SEQUENCE [LARGE SCALE GENOMIC DNA]</scope>
    <source>
        <strain evidence="11 12">Tu259-1</strain>
    </source>
</reference>
<protein>
    <recommendedName>
        <fullName evidence="10">GST C-terminal domain-containing protein</fullName>
    </recommendedName>
</protein>
<comment type="similarity">
    <text evidence="2">Belongs to the metaxin family.</text>
</comment>
<evidence type="ECO:0000313" key="12">
    <source>
        <dbReference type="Proteomes" id="UP000199727"/>
    </source>
</evidence>
<comment type="caution">
    <text evidence="11">The sequence shown here is derived from an EMBL/GenBank/DDBJ whole genome shotgun (WGS) entry which is preliminary data.</text>
</comment>
<feature type="region of interest" description="Disordered" evidence="8">
    <location>
        <begin position="381"/>
        <end position="412"/>
    </location>
</feature>
<sequence>MSRPSIILHATPPLRPLPASDAESLYYAALLQLAAPDSWALTRGDWGDNGGKLPFITHLAHPVPPAHLSSLPSFSDPDEELEDGEKLDAACWKAYIEGNAVDIVNHTYYSLPPNYPSTVAKSQFTGLPFPMNQYIPQRIRSIIKSRLEFVGLWGLGGLNVGDAEDEDRKRQEEQFIVGPGGTTTPRAWTGWRSGQETDKRRRKWGEHQLEQKIKAIFDPLARRLGKKAYFFGEQPTTVDLALFAQLAFVLAPTLPNPLLPNVLRSLYPSLVAHHDRLLERLFPSWSTVPMVMSQTPARITWGETFASWLPGPSRSQNQPSSSSSTDSKDNSKGQNGCPSKPKTDKQKAFERGRWLWFAGAAVSMVAYLFVSGVIALEFGDEEEDEDWVAYEEEGEGKGEETTVLEYEDEEQR</sequence>
<keyword evidence="5" id="KW-0653">Protein transport</keyword>
<dbReference type="Gene3D" id="1.20.1050.10">
    <property type="match status" value="1"/>
</dbReference>
<keyword evidence="4" id="KW-1000">Mitochondrion outer membrane</keyword>
<dbReference type="CDD" id="cd03193">
    <property type="entry name" value="GST_C_Metaxin"/>
    <property type="match status" value="1"/>
</dbReference>
<feature type="domain" description="GST C-terminal" evidence="10">
    <location>
        <begin position="162"/>
        <end position="299"/>
    </location>
</feature>
<evidence type="ECO:0000256" key="8">
    <source>
        <dbReference type="SAM" id="MobiDB-lite"/>
    </source>
</evidence>
<keyword evidence="6" id="KW-0496">Mitochondrion</keyword>
<evidence type="ECO:0000259" key="10">
    <source>
        <dbReference type="PROSITE" id="PS50405"/>
    </source>
</evidence>
<feature type="compositionally biased region" description="Low complexity" evidence="8">
    <location>
        <begin position="312"/>
        <end position="325"/>
    </location>
</feature>
<gene>
    <name evidence="11" type="ORF">C361_05626</name>
</gene>
<accession>A0A854Q678</accession>
<dbReference type="GO" id="GO:0015031">
    <property type="term" value="P:protein transport"/>
    <property type="evidence" value="ECO:0007669"/>
    <property type="project" value="UniProtKB-KW"/>
</dbReference>
<evidence type="ECO:0000313" key="11">
    <source>
        <dbReference type="EMBL" id="OXG14918.1"/>
    </source>
</evidence>
<evidence type="ECO:0000256" key="9">
    <source>
        <dbReference type="SAM" id="Phobius"/>
    </source>
</evidence>
<evidence type="ECO:0000256" key="7">
    <source>
        <dbReference type="ARBA" id="ARBA00023136"/>
    </source>
</evidence>
<dbReference type="GO" id="GO:0007005">
    <property type="term" value="P:mitochondrion organization"/>
    <property type="evidence" value="ECO:0007669"/>
    <property type="project" value="TreeGrafter"/>
</dbReference>
<name>A0A854Q678_CRYNE</name>
<dbReference type="InterPro" id="IPR010987">
    <property type="entry name" value="Glutathione-S-Trfase_C-like"/>
</dbReference>
<evidence type="ECO:0000256" key="1">
    <source>
        <dbReference type="ARBA" id="ARBA00004294"/>
    </source>
</evidence>
<dbReference type="AlphaFoldDB" id="A0A854Q678"/>
<feature type="compositionally biased region" description="Acidic residues" evidence="8">
    <location>
        <begin position="381"/>
        <end position="394"/>
    </location>
</feature>
<dbReference type="SUPFAM" id="SSF47616">
    <property type="entry name" value="GST C-terminal domain-like"/>
    <property type="match status" value="1"/>
</dbReference>
<evidence type="ECO:0000256" key="5">
    <source>
        <dbReference type="ARBA" id="ARBA00022927"/>
    </source>
</evidence>
<evidence type="ECO:0000256" key="2">
    <source>
        <dbReference type="ARBA" id="ARBA00009170"/>
    </source>
</evidence>
<dbReference type="InterPro" id="IPR033468">
    <property type="entry name" value="Metaxin_GST"/>
</dbReference>
<dbReference type="InterPro" id="IPR019564">
    <property type="entry name" value="Sam37/metaxin_N"/>
</dbReference>
<evidence type="ECO:0000256" key="3">
    <source>
        <dbReference type="ARBA" id="ARBA00022448"/>
    </source>
</evidence>
<dbReference type="Pfam" id="PF10568">
    <property type="entry name" value="Tom37"/>
    <property type="match status" value="1"/>
</dbReference>
<proteinExistence type="inferred from homology"/>
<dbReference type="PANTHER" id="PTHR12289:SF41">
    <property type="entry name" value="FAILED AXON CONNECTIONS-RELATED"/>
    <property type="match status" value="1"/>
</dbReference>
<dbReference type="PROSITE" id="PS50405">
    <property type="entry name" value="GST_CTER"/>
    <property type="match status" value="1"/>
</dbReference>
<dbReference type="EMBL" id="AMKT01000073">
    <property type="protein sequence ID" value="OXG14918.1"/>
    <property type="molecule type" value="Genomic_DNA"/>
</dbReference>
<keyword evidence="3" id="KW-0813">Transport</keyword>
<dbReference type="InterPro" id="IPR036282">
    <property type="entry name" value="Glutathione-S-Trfase_C_sf"/>
</dbReference>
<dbReference type="GO" id="GO:0001401">
    <property type="term" value="C:SAM complex"/>
    <property type="evidence" value="ECO:0007669"/>
    <property type="project" value="InterPro"/>
</dbReference>
<organism evidence="11 12">
    <name type="scientific">Cryptococcus neoformans Tu259-1</name>
    <dbReference type="NCBI Taxonomy" id="1230072"/>
    <lineage>
        <taxon>Eukaryota</taxon>
        <taxon>Fungi</taxon>
        <taxon>Dikarya</taxon>
        <taxon>Basidiomycota</taxon>
        <taxon>Agaricomycotina</taxon>
        <taxon>Tremellomycetes</taxon>
        <taxon>Tremellales</taxon>
        <taxon>Cryptococcaceae</taxon>
        <taxon>Cryptococcus</taxon>
        <taxon>Cryptococcus neoformans species complex</taxon>
    </lineage>
</organism>
<keyword evidence="7 9" id="KW-0472">Membrane</keyword>
<feature type="region of interest" description="Disordered" evidence="8">
    <location>
        <begin position="310"/>
        <end position="345"/>
    </location>
</feature>
<dbReference type="Pfam" id="PF17171">
    <property type="entry name" value="GST_C_6"/>
    <property type="match status" value="1"/>
</dbReference>
<evidence type="ECO:0000256" key="4">
    <source>
        <dbReference type="ARBA" id="ARBA00022787"/>
    </source>
</evidence>
<evidence type="ECO:0000256" key="6">
    <source>
        <dbReference type="ARBA" id="ARBA00023128"/>
    </source>
</evidence>
<feature type="transmembrane region" description="Helical" evidence="9">
    <location>
        <begin position="354"/>
        <end position="376"/>
    </location>
</feature>
<keyword evidence="9" id="KW-1133">Transmembrane helix</keyword>
<dbReference type="OrthoDB" id="5835136at2759"/>
<dbReference type="Proteomes" id="UP000199727">
    <property type="component" value="Unassembled WGS sequence"/>
</dbReference>
<dbReference type="InterPro" id="IPR050931">
    <property type="entry name" value="Mito_Protein_Transport_Metaxin"/>
</dbReference>
<keyword evidence="9" id="KW-0812">Transmembrane</keyword>